<comment type="similarity">
    <text evidence="11">Belongs to the glycosyltransferase 51 family.</text>
</comment>
<evidence type="ECO:0000256" key="2">
    <source>
        <dbReference type="ARBA" id="ARBA00022519"/>
    </source>
</evidence>
<protein>
    <recommendedName>
        <fullName evidence="11">Biosynthetic peptidoglycan transglycosylase</fullName>
        <ecNumber evidence="11">2.4.99.28</ecNumber>
    </recommendedName>
    <alternativeName>
        <fullName evidence="11">Glycan polymerase</fullName>
    </alternativeName>
    <alternativeName>
        <fullName evidence="11">Peptidoglycan glycosyltransferase MtgA</fullName>
        <shortName evidence="11">PGT</shortName>
    </alternativeName>
</protein>
<dbReference type="GO" id="GO:0071555">
    <property type="term" value="P:cell wall organization"/>
    <property type="evidence" value="ECO:0007669"/>
    <property type="project" value="UniProtKB-KW"/>
</dbReference>
<dbReference type="HAMAP" id="MF_00766">
    <property type="entry name" value="PGT_MtgA"/>
    <property type="match status" value="1"/>
</dbReference>
<dbReference type="PANTHER" id="PTHR30400:SF0">
    <property type="entry name" value="BIOSYNTHETIC PEPTIDOGLYCAN TRANSGLYCOSYLASE"/>
    <property type="match status" value="1"/>
</dbReference>
<dbReference type="UniPathway" id="UPA00219"/>
<evidence type="ECO:0000256" key="10">
    <source>
        <dbReference type="ARBA" id="ARBA00023316"/>
    </source>
</evidence>
<dbReference type="NCBIfam" id="TIGR02070">
    <property type="entry name" value="mono_pep_trsgly"/>
    <property type="match status" value="1"/>
</dbReference>
<organism evidence="13 14">
    <name type="scientific">Glacieibacterium arshaanense</name>
    <dbReference type="NCBI Taxonomy" id="2511025"/>
    <lineage>
        <taxon>Bacteria</taxon>
        <taxon>Pseudomonadati</taxon>
        <taxon>Pseudomonadota</taxon>
        <taxon>Alphaproteobacteria</taxon>
        <taxon>Sphingomonadales</taxon>
        <taxon>Sphingosinicellaceae</taxon>
        <taxon>Glacieibacterium</taxon>
    </lineage>
</organism>
<dbReference type="SUPFAM" id="SSF53955">
    <property type="entry name" value="Lysozyme-like"/>
    <property type="match status" value="1"/>
</dbReference>
<dbReference type="GO" id="GO:0008955">
    <property type="term" value="F:peptidoglycan glycosyltransferase activity"/>
    <property type="evidence" value="ECO:0007669"/>
    <property type="project" value="UniProtKB-UniRule"/>
</dbReference>
<name>A0A4Y9EQL2_9SPHN</name>
<evidence type="ECO:0000313" key="13">
    <source>
        <dbReference type="EMBL" id="TFU05911.1"/>
    </source>
</evidence>
<dbReference type="InterPro" id="IPR036950">
    <property type="entry name" value="PBP_transglycosylase"/>
</dbReference>
<dbReference type="RefSeq" id="WP_135244635.1">
    <property type="nucleotide sequence ID" value="NZ_SIHO01000001.1"/>
</dbReference>
<keyword evidence="6 11" id="KW-0133">Cell shape</keyword>
<comment type="pathway">
    <text evidence="11">Cell wall biogenesis; peptidoglycan biosynthesis.</text>
</comment>
<gene>
    <name evidence="11" type="primary">mtgA</name>
    <name evidence="13" type="ORF">EUV02_02490</name>
</gene>
<dbReference type="Proteomes" id="UP000297737">
    <property type="component" value="Unassembled WGS sequence"/>
</dbReference>
<dbReference type="PANTHER" id="PTHR30400">
    <property type="entry name" value="MONOFUNCTIONAL BIOSYNTHETIC PEPTIDOGLYCAN TRANSGLYCOSYLASE"/>
    <property type="match status" value="1"/>
</dbReference>
<evidence type="ECO:0000256" key="1">
    <source>
        <dbReference type="ARBA" id="ARBA00022475"/>
    </source>
</evidence>
<reference evidence="13 14" key="1">
    <citation type="submission" date="2019-02" db="EMBL/GenBank/DDBJ databases">
        <title>Polymorphobacter sp. isolated from the lake at the Tibet of China.</title>
        <authorList>
            <person name="Li A."/>
        </authorList>
    </citation>
    <scope>NUCLEOTIDE SEQUENCE [LARGE SCALE GENOMIC DNA]</scope>
    <source>
        <strain evidence="13 14">DJ1R-1</strain>
    </source>
</reference>
<evidence type="ECO:0000256" key="11">
    <source>
        <dbReference type="HAMAP-Rule" id="MF_00766"/>
    </source>
</evidence>
<keyword evidence="14" id="KW-1185">Reference proteome</keyword>
<keyword evidence="7 11" id="KW-0573">Peptidoglycan synthesis</keyword>
<keyword evidence="5 11" id="KW-0812">Transmembrane</keyword>
<evidence type="ECO:0000256" key="8">
    <source>
        <dbReference type="ARBA" id="ARBA00022989"/>
    </source>
</evidence>
<dbReference type="GO" id="GO:0009274">
    <property type="term" value="C:peptidoglycan-based cell wall"/>
    <property type="evidence" value="ECO:0007669"/>
    <property type="project" value="InterPro"/>
</dbReference>
<dbReference type="InterPro" id="IPR001264">
    <property type="entry name" value="Glyco_trans_51"/>
</dbReference>
<evidence type="ECO:0000256" key="6">
    <source>
        <dbReference type="ARBA" id="ARBA00022960"/>
    </source>
</evidence>
<dbReference type="Pfam" id="PF00912">
    <property type="entry name" value="Transgly"/>
    <property type="match status" value="1"/>
</dbReference>
<dbReference type="InterPro" id="IPR023346">
    <property type="entry name" value="Lysozyme-like_dom_sf"/>
</dbReference>
<keyword evidence="9 11" id="KW-0472">Membrane</keyword>
<dbReference type="GO" id="GO:0005886">
    <property type="term" value="C:plasma membrane"/>
    <property type="evidence" value="ECO:0007669"/>
    <property type="project" value="UniProtKB-SubCell"/>
</dbReference>
<feature type="domain" description="Glycosyl transferase family 51" evidence="12">
    <location>
        <begin position="66"/>
        <end position="223"/>
    </location>
</feature>
<keyword evidence="3 11" id="KW-0328">Glycosyltransferase</keyword>
<comment type="catalytic activity">
    <reaction evidence="11">
        <text>[GlcNAc-(1-&gt;4)-Mur2Ac(oyl-L-Ala-gamma-D-Glu-L-Lys-D-Ala-D-Ala)](n)-di-trans,octa-cis-undecaprenyl diphosphate + beta-D-GlcNAc-(1-&gt;4)-Mur2Ac(oyl-L-Ala-gamma-D-Glu-L-Lys-D-Ala-D-Ala)-di-trans,octa-cis-undecaprenyl diphosphate = [GlcNAc-(1-&gt;4)-Mur2Ac(oyl-L-Ala-gamma-D-Glu-L-Lys-D-Ala-D-Ala)](n+1)-di-trans,octa-cis-undecaprenyl diphosphate + di-trans,octa-cis-undecaprenyl diphosphate + H(+)</text>
        <dbReference type="Rhea" id="RHEA:23708"/>
        <dbReference type="Rhea" id="RHEA-COMP:9602"/>
        <dbReference type="Rhea" id="RHEA-COMP:9603"/>
        <dbReference type="ChEBI" id="CHEBI:15378"/>
        <dbReference type="ChEBI" id="CHEBI:58405"/>
        <dbReference type="ChEBI" id="CHEBI:60033"/>
        <dbReference type="ChEBI" id="CHEBI:78435"/>
        <dbReference type="EC" id="2.4.99.28"/>
    </reaction>
</comment>
<feature type="transmembrane region" description="Helical" evidence="11">
    <location>
        <begin position="28"/>
        <end position="50"/>
    </location>
</feature>
<accession>A0A4Y9EQL2</accession>
<dbReference type="AlphaFoldDB" id="A0A4Y9EQL2"/>
<evidence type="ECO:0000256" key="7">
    <source>
        <dbReference type="ARBA" id="ARBA00022984"/>
    </source>
</evidence>
<comment type="subcellular location">
    <subcellularLocation>
        <location evidence="11">Cell inner membrane</location>
        <topology evidence="11">Single-pass membrane protein</topology>
    </subcellularLocation>
</comment>
<comment type="caution">
    <text evidence="13">The sequence shown here is derived from an EMBL/GenBank/DDBJ whole genome shotgun (WGS) entry which is preliminary data.</text>
</comment>
<dbReference type="InterPro" id="IPR011812">
    <property type="entry name" value="Pep_trsgly"/>
</dbReference>
<keyword evidence="1 11" id="KW-1003">Cell membrane</keyword>
<dbReference type="GO" id="GO:0016763">
    <property type="term" value="F:pentosyltransferase activity"/>
    <property type="evidence" value="ECO:0007669"/>
    <property type="project" value="InterPro"/>
</dbReference>
<evidence type="ECO:0000313" key="14">
    <source>
        <dbReference type="Proteomes" id="UP000297737"/>
    </source>
</evidence>
<keyword evidence="4 11" id="KW-0808">Transferase</keyword>
<evidence type="ECO:0000256" key="5">
    <source>
        <dbReference type="ARBA" id="ARBA00022692"/>
    </source>
</evidence>
<dbReference type="EMBL" id="SIHO01000001">
    <property type="protein sequence ID" value="TFU05911.1"/>
    <property type="molecule type" value="Genomic_DNA"/>
</dbReference>
<evidence type="ECO:0000256" key="9">
    <source>
        <dbReference type="ARBA" id="ARBA00023136"/>
    </source>
</evidence>
<keyword evidence="8 11" id="KW-1133">Transmembrane helix</keyword>
<keyword evidence="10 11" id="KW-0961">Cell wall biogenesis/degradation</keyword>
<dbReference type="GO" id="GO:0008360">
    <property type="term" value="P:regulation of cell shape"/>
    <property type="evidence" value="ECO:0007669"/>
    <property type="project" value="UniProtKB-KW"/>
</dbReference>
<evidence type="ECO:0000259" key="12">
    <source>
        <dbReference type="Pfam" id="PF00912"/>
    </source>
</evidence>
<evidence type="ECO:0000256" key="4">
    <source>
        <dbReference type="ARBA" id="ARBA00022679"/>
    </source>
</evidence>
<dbReference type="Gene3D" id="1.10.3810.10">
    <property type="entry name" value="Biosynthetic peptidoglycan transglycosylase-like"/>
    <property type="match status" value="1"/>
</dbReference>
<dbReference type="GO" id="GO:0009252">
    <property type="term" value="P:peptidoglycan biosynthetic process"/>
    <property type="evidence" value="ECO:0007669"/>
    <property type="project" value="UniProtKB-UniRule"/>
</dbReference>
<dbReference type="EC" id="2.4.99.28" evidence="11"/>
<proteinExistence type="inferred from homology"/>
<sequence>MGTSFVPGGSTLPAARRSPSLISRVLRFVARAVVVLVVFSLVWALAYRWINPPTTFLMLRNAVRGDHVEQHWVGLDQIAKSVPRAVIGAEDANFCAHNGFDFAAMEAAMARNADGKKLRGGSTISQQTAKNVFLWPGRSYVRKGLEAWFTGLIELMWGKPRIMEVYLNVIEMGPGIFGVEAAAQHYFHTNAVKLTPAQAARLAAILPQPIKRDAADPGRYVRRYAHRIEKRIRIVRNEGVDSCLS</sequence>
<dbReference type="OrthoDB" id="9766909at2"/>
<comment type="function">
    <text evidence="11">Peptidoglycan polymerase that catalyzes glycan chain elongation from lipid-linked precursors.</text>
</comment>
<evidence type="ECO:0000256" key="3">
    <source>
        <dbReference type="ARBA" id="ARBA00022676"/>
    </source>
</evidence>
<keyword evidence="2 11" id="KW-0997">Cell inner membrane</keyword>